<dbReference type="RefSeq" id="WP_115015925.1">
    <property type="nucleotide sequence ID" value="NZ_QKWJ01000012.1"/>
</dbReference>
<reference evidence="4" key="1">
    <citation type="submission" date="2018-06" db="EMBL/GenBank/DDBJ databases">
        <authorList>
            <person name="Feng T."/>
            <person name="Jeon C.O."/>
        </authorList>
    </citation>
    <scope>NUCLEOTIDE SEQUENCE [LARGE SCALE GENOMIC DNA]</scope>
    <source>
        <strain evidence="4">S23</strain>
    </source>
</reference>
<evidence type="ECO:0000313" key="3">
    <source>
        <dbReference type="EMBL" id="RDK09985.1"/>
    </source>
</evidence>
<comment type="similarity">
    <text evidence="1">Belongs to the UPF0065 (bug) family.</text>
</comment>
<comment type="caution">
    <text evidence="3">The sequence shown here is derived from an EMBL/GenBank/DDBJ whole genome shotgun (WGS) entry which is preliminary data.</text>
</comment>
<evidence type="ECO:0000256" key="2">
    <source>
        <dbReference type="SAM" id="SignalP"/>
    </source>
</evidence>
<proteinExistence type="inferred from homology"/>
<gene>
    <name evidence="3" type="ORF">DN412_12815</name>
</gene>
<evidence type="ECO:0000256" key="1">
    <source>
        <dbReference type="ARBA" id="ARBA00006987"/>
    </source>
</evidence>
<dbReference type="Gene3D" id="3.40.190.150">
    <property type="entry name" value="Bordetella uptake gene, domain 1"/>
    <property type="match status" value="1"/>
</dbReference>
<dbReference type="CDD" id="cd07012">
    <property type="entry name" value="PBP2_Bug_TTT"/>
    <property type="match status" value="1"/>
</dbReference>
<feature type="chain" id="PRO_5016785748" evidence="2">
    <location>
        <begin position="27"/>
        <end position="331"/>
    </location>
</feature>
<dbReference type="PIRSF" id="PIRSF017082">
    <property type="entry name" value="YflP"/>
    <property type="match status" value="1"/>
</dbReference>
<dbReference type="InterPro" id="IPR042100">
    <property type="entry name" value="Bug_dom1"/>
</dbReference>
<keyword evidence="2" id="KW-0732">Signal</keyword>
<dbReference type="InterPro" id="IPR005064">
    <property type="entry name" value="BUG"/>
</dbReference>
<protein>
    <submittedName>
        <fullName evidence="3">Tripartite tricarboxylate transporter substrate binding protein</fullName>
    </submittedName>
</protein>
<keyword evidence="4" id="KW-1185">Reference proteome</keyword>
<dbReference type="PANTHER" id="PTHR42928">
    <property type="entry name" value="TRICARBOXYLATE-BINDING PROTEIN"/>
    <property type="match status" value="1"/>
</dbReference>
<feature type="signal peptide" evidence="2">
    <location>
        <begin position="1"/>
        <end position="26"/>
    </location>
</feature>
<accession>A0A370NWL7</accession>
<dbReference type="Proteomes" id="UP000255165">
    <property type="component" value="Unassembled WGS sequence"/>
</dbReference>
<evidence type="ECO:0000313" key="4">
    <source>
        <dbReference type="Proteomes" id="UP000255165"/>
    </source>
</evidence>
<dbReference type="Pfam" id="PF03401">
    <property type="entry name" value="TctC"/>
    <property type="match status" value="1"/>
</dbReference>
<dbReference type="AlphaFoldDB" id="A0A370NWL7"/>
<organism evidence="3 4">
    <name type="scientific">Cupriavidus lacunae</name>
    <dbReference type="NCBI Taxonomy" id="2666307"/>
    <lineage>
        <taxon>Bacteria</taxon>
        <taxon>Pseudomonadati</taxon>
        <taxon>Pseudomonadota</taxon>
        <taxon>Betaproteobacteria</taxon>
        <taxon>Burkholderiales</taxon>
        <taxon>Burkholderiaceae</taxon>
        <taxon>Cupriavidus</taxon>
    </lineage>
</organism>
<dbReference type="EMBL" id="QKWJ01000012">
    <property type="protein sequence ID" value="RDK09985.1"/>
    <property type="molecule type" value="Genomic_DNA"/>
</dbReference>
<dbReference type="PANTHER" id="PTHR42928:SF5">
    <property type="entry name" value="BLR1237 PROTEIN"/>
    <property type="match status" value="1"/>
</dbReference>
<dbReference type="Gene3D" id="3.40.190.10">
    <property type="entry name" value="Periplasmic binding protein-like II"/>
    <property type="match status" value="1"/>
</dbReference>
<name>A0A370NWL7_9BURK</name>
<dbReference type="SUPFAM" id="SSF53850">
    <property type="entry name" value="Periplasmic binding protein-like II"/>
    <property type="match status" value="1"/>
</dbReference>
<sequence length="331" mass="35258">MASVRRLLASLSLTVAALCGGPQSFAGPLVGKWPDRPIHMIVPASAGSGSDVMARAMAQRLGHALGQSVVVENKPGASGMIGTNAVVKAAPDGYTLLYTNASFAVVAPAVIRSITFDPTRDLLPIAQTAAGGVLLIVNKDLPVSNLRELVELVKANPGQYTYGTWANGSSGNLMMEWLKTKTGMKMSHVAYRSVPQLLAEMSAGVLKIGWADPVAPLPLLRSERIRCIAVSGNVRAPQLLDVPTLGEQGFQFDTVGWFGMFAPPGTDAAIVARLADEVNKIQGSEGLKELMKNMNFEPPPVKTQKQFRDIVATDLNVWKQIATSSDIKIEN</sequence>